<dbReference type="EMBL" id="CAJNOJ010000299">
    <property type="protein sequence ID" value="CAF1381291.1"/>
    <property type="molecule type" value="Genomic_DNA"/>
</dbReference>
<accession>A0A816F2A7</accession>
<organism evidence="2 3">
    <name type="scientific">Adineta ricciae</name>
    <name type="common">Rotifer</name>
    <dbReference type="NCBI Taxonomy" id="249248"/>
    <lineage>
        <taxon>Eukaryota</taxon>
        <taxon>Metazoa</taxon>
        <taxon>Spiralia</taxon>
        <taxon>Gnathifera</taxon>
        <taxon>Rotifera</taxon>
        <taxon>Eurotatoria</taxon>
        <taxon>Bdelloidea</taxon>
        <taxon>Adinetida</taxon>
        <taxon>Adinetidae</taxon>
        <taxon>Adineta</taxon>
    </lineage>
</organism>
<comment type="caution">
    <text evidence="2">The sequence shown here is derived from an EMBL/GenBank/DDBJ whole genome shotgun (WGS) entry which is preliminary data.</text>
</comment>
<dbReference type="EMBL" id="CAJNOR010010642">
    <property type="protein sequence ID" value="CAF1655548.1"/>
    <property type="molecule type" value="Genomic_DNA"/>
</dbReference>
<dbReference type="SUPFAM" id="SSF63829">
    <property type="entry name" value="Calcium-dependent phosphotriesterase"/>
    <property type="match status" value="1"/>
</dbReference>
<dbReference type="Gene3D" id="2.120.10.30">
    <property type="entry name" value="TolB, C-terminal domain"/>
    <property type="match status" value="1"/>
</dbReference>
<dbReference type="Proteomes" id="UP000663828">
    <property type="component" value="Unassembled WGS sequence"/>
</dbReference>
<dbReference type="InterPro" id="IPR011042">
    <property type="entry name" value="6-blade_b-propeller_TolB-like"/>
</dbReference>
<dbReference type="AlphaFoldDB" id="A0A816F2A7"/>
<evidence type="ECO:0000313" key="1">
    <source>
        <dbReference type="EMBL" id="CAF1381291.1"/>
    </source>
</evidence>
<name>A0A816F2A7_ADIRI</name>
<dbReference type="Proteomes" id="UP000663852">
    <property type="component" value="Unassembled WGS sequence"/>
</dbReference>
<proteinExistence type="predicted"/>
<keyword evidence="3" id="KW-1185">Reference proteome</keyword>
<evidence type="ECO:0000313" key="3">
    <source>
        <dbReference type="Proteomes" id="UP000663828"/>
    </source>
</evidence>
<protein>
    <submittedName>
        <fullName evidence="2">Uncharacterized protein</fullName>
    </submittedName>
</protein>
<reference evidence="2" key="1">
    <citation type="submission" date="2021-02" db="EMBL/GenBank/DDBJ databases">
        <authorList>
            <person name="Nowell W R."/>
        </authorList>
    </citation>
    <scope>NUCLEOTIDE SEQUENCE</scope>
</reference>
<evidence type="ECO:0000313" key="2">
    <source>
        <dbReference type="EMBL" id="CAF1655548.1"/>
    </source>
</evidence>
<sequence>MNSHITMLGTQCHGLALDKDGALYVIDQWHHFVKRWSQREKDDKIIAGINDYGTGLYQLKTPILALVDENFTHYISDSVNNRAMKCLNDVIEHTSFDGVNNGS</sequence>
<gene>
    <name evidence="1" type="ORF">EDS130_LOCUS34941</name>
    <name evidence="2" type="ORF">XAT740_LOCUS55839</name>
</gene>